<evidence type="ECO:0000313" key="2">
    <source>
        <dbReference type="Proteomes" id="UP001150603"/>
    </source>
</evidence>
<reference evidence="1" key="1">
    <citation type="submission" date="2022-07" db="EMBL/GenBank/DDBJ databases">
        <title>Phylogenomic reconstructions and comparative analyses of Kickxellomycotina fungi.</title>
        <authorList>
            <person name="Reynolds N.K."/>
            <person name="Stajich J.E."/>
            <person name="Barry K."/>
            <person name="Grigoriev I.V."/>
            <person name="Crous P."/>
            <person name="Smith M.E."/>
        </authorList>
    </citation>
    <scope>NUCLEOTIDE SEQUENCE</scope>
    <source>
        <strain evidence="1">NRRL 5244</strain>
    </source>
</reference>
<dbReference type="EMBL" id="JANBPW010000496">
    <property type="protein sequence ID" value="KAJ1949287.1"/>
    <property type="molecule type" value="Genomic_DNA"/>
</dbReference>
<gene>
    <name evidence="1" type="ORF">FBU59_001208</name>
</gene>
<organism evidence="1 2">
    <name type="scientific">Linderina macrospora</name>
    <dbReference type="NCBI Taxonomy" id="4868"/>
    <lineage>
        <taxon>Eukaryota</taxon>
        <taxon>Fungi</taxon>
        <taxon>Fungi incertae sedis</taxon>
        <taxon>Zoopagomycota</taxon>
        <taxon>Kickxellomycotina</taxon>
        <taxon>Kickxellomycetes</taxon>
        <taxon>Kickxellales</taxon>
        <taxon>Kickxellaceae</taxon>
        <taxon>Linderina</taxon>
    </lineage>
</organism>
<protein>
    <submittedName>
        <fullName evidence="1">Uncharacterized protein</fullName>
    </submittedName>
</protein>
<feature type="non-terminal residue" evidence="1">
    <location>
        <position position="327"/>
    </location>
</feature>
<dbReference type="Proteomes" id="UP001150603">
    <property type="component" value="Unassembled WGS sequence"/>
</dbReference>
<keyword evidence="2" id="KW-1185">Reference proteome</keyword>
<evidence type="ECO:0000313" key="1">
    <source>
        <dbReference type="EMBL" id="KAJ1949287.1"/>
    </source>
</evidence>
<accession>A0ACC1JEL6</accession>
<comment type="caution">
    <text evidence="1">The sequence shown here is derived from an EMBL/GenBank/DDBJ whole genome shotgun (WGS) entry which is preliminary data.</text>
</comment>
<sequence>MQADTLSINELANGHVLKRVLPMICERILDSSFCIEEYREMVGLAAVSHRWHELLQPYFYRAVVVQRVEAKQKPKSWPKKVFKRKKSGVGPQFKWQSNVENVTVAGKSRQTRELRIVQRATGAKVTFEHVLRGLGFDYGDWSGVKTIRFIGAFTQYEPLSEEDTQSACAYFLKTFPNVTDLDCTQAHSSVNPESSFIGSLVQAFLPQLHTLYIDNFISGSGLEYYPANITRVHIRRALYRHTTITHCFLASQLRYLYIDHLDQNFYWQRFLGTGDGIIEFTHLEELVLKFSYGDQQPPLANEHIRKMRFPNLKRLTVSRSFYAILEL</sequence>
<proteinExistence type="predicted"/>
<name>A0ACC1JEL6_9FUNG</name>